<evidence type="ECO:0000256" key="3">
    <source>
        <dbReference type="ARBA" id="ARBA00022741"/>
    </source>
</evidence>
<sequence length="182" mass="21266">MNIILFGPQGSGKGTQARLLRDKFGFFYFESGAYLRKLAKNHPKIKAIMNAGKLVSDEEFTSYLTAYLDQENLYDDILFDGFPRTLDQYIFLKNWLVQKQVKIDLGIVLEISEKETLKRLLLRKREDDTPSAIIKRLSLYRSRTEILINEIRKDTKIVEVNGERSIEEIQKELVQIIESFKK</sequence>
<feature type="binding site" evidence="5">
    <location>
        <position position="123"/>
    </location>
    <ligand>
        <name>ATP</name>
        <dbReference type="ChEBI" id="CHEBI:30616"/>
    </ligand>
</feature>
<comment type="function">
    <text evidence="5">Catalyzes the reversible transfer of the terminal phosphate group between ATP and AMP. Plays an important role in cellular energy homeostasis and in adenine nucleotide metabolism.</text>
</comment>
<evidence type="ECO:0000256" key="7">
    <source>
        <dbReference type="RuleBase" id="RU003331"/>
    </source>
</evidence>
<dbReference type="CDD" id="cd01428">
    <property type="entry name" value="ADK"/>
    <property type="match status" value="1"/>
</dbReference>
<dbReference type="GO" id="GO:0044209">
    <property type="term" value="P:AMP salvage"/>
    <property type="evidence" value="ECO:0007669"/>
    <property type="project" value="UniProtKB-UniRule"/>
</dbReference>
<dbReference type="InterPro" id="IPR000850">
    <property type="entry name" value="Adenylat/UMP-CMP_kin"/>
</dbReference>
<evidence type="ECO:0000256" key="1">
    <source>
        <dbReference type="ARBA" id="ARBA00022679"/>
    </source>
</evidence>
<comment type="subcellular location">
    <subcellularLocation>
        <location evidence="5 7">Cytoplasm</location>
    </subcellularLocation>
</comment>
<dbReference type="EMBL" id="LBOW01000005">
    <property type="protein sequence ID" value="KKP44904.1"/>
    <property type="molecule type" value="Genomic_DNA"/>
</dbReference>
<keyword evidence="3 5" id="KW-0547">Nucleotide-binding</keyword>
<dbReference type="InterPro" id="IPR027417">
    <property type="entry name" value="P-loop_NTPase"/>
</dbReference>
<evidence type="ECO:0000256" key="2">
    <source>
        <dbReference type="ARBA" id="ARBA00022727"/>
    </source>
</evidence>
<dbReference type="HAMAP" id="MF_00235">
    <property type="entry name" value="Adenylate_kinase_Adk"/>
    <property type="match status" value="1"/>
</dbReference>
<dbReference type="GO" id="GO:0005524">
    <property type="term" value="F:ATP binding"/>
    <property type="evidence" value="ECO:0007669"/>
    <property type="project" value="UniProtKB-UniRule"/>
</dbReference>
<feature type="binding site" evidence="5">
    <location>
        <position position="36"/>
    </location>
    <ligand>
        <name>AMP</name>
        <dbReference type="ChEBI" id="CHEBI:456215"/>
    </ligand>
</feature>
<dbReference type="PROSITE" id="PS00113">
    <property type="entry name" value="ADENYLATE_KINASE"/>
    <property type="match status" value="1"/>
</dbReference>
<keyword evidence="2 5" id="KW-0545">Nucleotide biosynthesis</keyword>
<keyword evidence="4 5" id="KW-0418">Kinase</keyword>
<reference evidence="8 9" key="1">
    <citation type="journal article" date="2015" name="Nature">
        <title>rRNA introns, odd ribosomes, and small enigmatic genomes across a large radiation of phyla.</title>
        <authorList>
            <person name="Brown C.T."/>
            <person name="Hug L.A."/>
            <person name="Thomas B.C."/>
            <person name="Sharon I."/>
            <person name="Castelle C.J."/>
            <person name="Singh A."/>
            <person name="Wilkins M.J."/>
            <person name="Williams K.H."/>
            <person name="Banfield J.F."/>
        </authorList>
    </citation>
    <scope>NUCLEOTIDE SEQUENCE [LARGE SCALE GENOMIC DNA]</scope>
</reference>
<comment type="catalytic activity">
    <reaction evidence="5 7">
        <text>AMP + ATP = 2 ADP</text>
        <dbReference type="Rhea" id="RHEA:12973"/>
        <dbReference type="ChEBI" id="CHEBI:30616"/>
        <dbReference type="ChEBI" id="CHEBI:456215"/>
        <dbReference type="ChEBI" id="CHEBI:456216"/>
        <dbReference type="EC" id="2.7.4.3"/>
    </reaction>
</comment>
<proteinExistence type="inferred from homology"/>
<dbReference type="Pfam" id="PF00406">
    <property type="entry name" value="ADK"/>
    <property type="match status" value="1"/>
</dbReference>
<keyword evidence="1 5" id="KW-0808">Transferase</keyword>
<feature type="binding site" evidence="5">
    <location>
        <begin position="10"/>
        <end position="15"/>
    </location>
    <ligand>
        <name>ATP</name>
        <dbReference type="ChEBI" id="CHEBI:30616"/>
    </ligand>
</feature>
<dbReference type="STRING" id="1618566.UR35_C0005G0034"/>
<evidence type="ECO:0000256" key="5">
    <source>
        <dbReference type="HAMAP-Rule" id="MF_00235"/>
    </source>
</evidence>
<dbReference type="UniPathway" id="UPA00588">
    <property type="reaction ID" value="UER00649"/>
</dbReference>
<feature type="binding site" evidence="5">
    <location>
        <position position="88"/>
    </location>
    <ligand>
        <name>AMP</name>
        <dbReference type="ChEBI" id="CHEBI:456215"/>
    </ligand>
</feature>
<keyword evidence="5 7" id="KW-0067">ATP-binding</keyword>
<dbReference type="EC" id="2.7.4.3" evidence="5 7"/>
<evidence type="ECO:0000256" key="6">
    <source>
        <dbReference type="RuleBase" id="RU003330"/>
    </source>
</evidence>
<evidence type="ECO:0000256" key="4">
    <source>
        <dbReference type="ARBA" id="ARBA00022777"/>
    </source>
</evidence>
<feature type="binding site" evidence="5">
    <location>
        <position position="125"/>
    </location>
    <ligand>
        <name>AMP</name>
        <dbReference type="ChEBI" id="CHEBI:456215"/>
    </ligand>
</feature>
<dbReference type="Gene3D" id="3.40.50.300">
    <property type="entry name" value="P-loop containing nucleotide triphosphate hydrolases"/>
    <property type="match status" value="1"/>
</dbReference>
<dbReference type="GO" id="GO:0005737">
    <property type="term" value="C:cytoplasm"/>
    <property type="evidence" value="ECO:0007669"/>
    <property type="project" value="UniProtKB-SubCell"/>
</dbReference>
<evidence type="ECO:0000313" key="8">
    <source>
        <dbReference type="EMBL" id="KKP44904.1"/>
    </source>
</evidence>
<organism evidence="8 9">
    <name type="scientific">Candidatus Woesebacteria bacterium GW2011_GWB1_33_22</name>
    <dbReference type="NCBI Taxonomy" id="1618566"/>
    <lineage>
        <taxon>Bacteria</taxon>
        <taxon>Candidatus Woeseibacteriota</taxon>
    </lineage>
</organism>
<comment type="caution">
    <text evidence="5">Lacks conserved residue(s) required for the propagation of feature annotation.</text>
</comment>
<feature type="binding site" evidence="5">
    <location>
        <position position="164"/>
    </location>
    <ligand>
        <name>ATP</name>
        <dbReference type="ChEBI" id="CHEBI:30616"/>
    </ligand>
</feature>
<comment type="caution">
    <text evidence="8">The sequence shown here is derived from an EMBL/GenBank/DDBJ whole genome shotgun (WGS) entry which is preliminary data.</text>
</comment>
<dbReference type="SUPFAM" id="SSF52540">
    <property type="entry name" value="P-loop containing nucleoside triphosphate hydrolases"/>
    <property type="match status" value="1"/>
</dbReference>
<feature type="binding site" evidence="5">
    <location>
        <begin position="53"/>
        <end position="55"/>
    </location>
    <ligand>
        <name>AMP</name>
        <dbReference type="ChEBI" id="CHEBI:456215"/>
    </ligand>
</feature>
<feature type="binding site" evidence="5">
    <location>
        <position position="31"/>
    </location>
    <ligand>
        <name>AMP</name>
        <dbReference type="ChEBI" id="CHEBI:456215"/>
    </ligand>
</feature>
<keyword evidence="5" id="KW-0963">Cytoplasm</keyword>
<name>A0A0F9ZLB5_9BACT</name>
<dbReference type="AlphaFoldDB" id="A0A0F9ZLB5"/>
<dbReference type="GO" id="GO:0004017">
    <property type="term" value="F:AMP kinase activity"/>
    <property type="evidence" value="ECO:0007669"/>
    <property type="project" value="UniProtKB-UniRule"/>
</dbReference>
<protein>
    <recommendedName>
        <fullName evidence="5 7">Adenylate kinase</fullName>
        <shortName evidence="5">AK</shortName>
        <ecNumber evidence="5 7">2.7.4.3</ecNumber>
    </recommendedName>
    <alternativeName>
        <fullName evidence="5">ATP-AMP transphosphorylase</fullName>
    </alternativeName>
    <alternativeName>
        <fullName evidence="5">ATP:AMP phosphotransferase</fullName>
    </alternativeName>
    <alternativeName>
        <fullName evidence="5">Adenylate monophosphate kinase</fullName>
    </alternativeName>
</protein>
<evidence type="ECO:0000313" key="9">
    <source>
        <dbReference type="Proteomes" id="UP000034778"/>
    </source>
</evidence>
<feature type="binding site" evidence="5">
    <location>
        <begin position="81"/>
        <end position="84"/>
    </location>
    <ligand>
        <name>AMP</name>
        <dbReference type="ChEBI" id="CHEBI:456215"/>
    </ligand>
</feature>
<feature type="binding site" evidence="5">
    <location>
        <position position="136"/>
    </location>
    <ligand>
        <name>AMP</name>
        <dbReference type="ChEBI" id="CHEBI:456215"/>
    </ligand>
</feature>
<dbReference type="PANTHER" id="PTHR23359">
    <property type="entry name" value="NUCLEOTIDE KINASE"/>
    <property type="match status" value="1"/>
</dbReference>
<comment type="pathway">
    <text evidence="5">Purine metabolism; AMP biosynthesis via salvage pathway; AMP from ADP: step 1/1.</text>
</comment>
<dbReference type="InterPro" id="IPR033690">
    <property type="entry name" value="Adenylat_kinase_CS"/>
</dbReference>
<accession>A0A0F9ZLB5</accession>
<comment type="domain">
    <text evidence="5">Consists of three domains, a large central CORE domain and two small peripheral domains, NMPbind and LID, which undergo movements during catalysis. The LID domain closes over the site of phosphoryl transfer upon ATP binding. Assembling and dissambling the active center during each catalytic cycle provides an effective means to prevent ATP hydrolysis.</text>
</comment>
<dbReference type="Proteomes" id="UP000034778">
    <property type="component" value="Unassembled WGS sequence"/>
</dbReference>
<dbReference type="PATRIC" id="fig|1618566.3.peg.524"/>
<comment type="subunit">
    <text evidence="5 7">Monomer.</text>
</comment>
<gene>
    <name evidence="5" type="primary">adk</name>
    <name evidence="8" type="ORF">UR35_C0005G0034</name>
</gene>
<comment type="similarity">
    <text evidence="5 6">Belongs to the adenylate kinase family.</text>
</comment>
<dbReference type="PRINTS" id="PR00094">
    <property type="entry name" value="ADENYLTKNASE"/>
</dbReference>